<gene>
    <name evidence="3" type="ORF">GCM10007112_08330</name>
    <name evidence="2" type="ORF">Vsou_06140</name>
</gene>
<keyword evidence="1" id="KW-0812">Transmembrane</keyword>
<keyword evidence="1" id="KW-0472">Membrane</keyword>
<protein>
    <submittedName>
        <fullName evidence="3">Uncharacterized protein</fullName>
    </submittedName>
</protein>
<accession>A0A830E057</accession>
<dbReference type="Proteomes" id="UP001060771">
    <property type="component" value="Chromosome"/>
</dbReference>
<feature type="transmembrane region" description="Helical" evidence="1">
    <location>
        <begin position="173"/>
        <end position="192"/>
    </location>
</feature>
<dbReference type="RefSeq" id="WP_188602802.1">
    <property type="nucleotide sequence ID" value="NZ_AP026830.1"/>
</dbReference>
<name>A0A830E057_9CREN</name>
<reference evidence="3" key="1">
    <citation type="journal article" date="2014" name="Int. J. Syst. Evol. Microbiol.">
        <title>Complete genome sequence of Corynebacterium casei LMG S-19264T (=DSM 44701T), isolated from a smear-ripened cheese.</title>
        <authorList>
            <consortium name="US DOE Joint Genome Institute (JGI-PGF)"/>
            <person name="Walter F."/>
            <person name="Albersmeier A."/>
            <person name="Kalinowski J."/>
            <person name="Ruckert C."/>
        </authorList>
    </citation>
    <scope>NUCLEOTIDE SEQUENCE</scope>
    <source>
        <strain evidence="3">JCM 11219</strain>
    </source>
</reference>
<dbReference type="EMBL" id="BMNM01000002">
    <property type="protein sequence ID" value="GGI73809.1"/>
    <property type="molecule type" value="Genomic_DNA"/>
</dbReference>
<evidence type="ECO:0000256" key="1">
    <source>
        <dbReference type="SAM" id="Phobius"/>
    </source>
</evidence>
<sequence length="205" mass="22443">MMSALMILVLIYLTGNNSLVLINVTAQVPMPLVNITLPVEPLGPVTVVNDTGQSIPYYINNNELIIPVVDQGNITIEYTPYIEILNNGTLQLQLSSNYEVQLFIGSGVLPTSIPNNITNFRETSNGVVITLAPGNYTVNFITTNSQYTTQAPNTQQTTKAMGKAQSPYTSLDLDYAIVIAFVVLIIIALMFISHRKEKTNNAGKY</sequence>
<evidence type="ECO:0000313" key="3">
    <source>
        <dbReference type="EMBL" id="GGI73809.1"/>
    </source>
</evidence>
<dbReference type="Proteomes" id="UP000657075">
    <property type="component" value="Unassembled WGS sequence"/>
</dbReference>
<keyword evidence="5" id="KW-1185">Reference proteome</keyword>
<reference evidence="3" key="2">
    <citation type="submission" date="2020-09" db="EMBL/GenBank/DDBJ databases">
        <authorList>
            <person name="Sun Q."/>
            <person name="Ohkuma M."/>
        </authorList>
    </citation>
    <scope>NUCLEOTIDE SEQUENCE</scope>
    <source>
        <strain evidence="3">JCM 11219</strain>
    </source>
</reference>
<evidence type="ECO:0000313" key="5">
    <source>
        <dbReference type="Proteomes" id="UP001060771"/>
    </source>
</evidence>
<dbReference type="GeneID" id="76206170"/>
<dbReference type="EMBL" id="AP026830">
    <property type="protein sequence ID" value="BDR91521.1"/>
    <property type="molecule type" value="Genomic_DNA"/>
</dbReference>
<organism evidence="3 4">
    <name type="scientific">Vulcanisaeta souniana JCM 11219</name>
    <dbReference type="NCBI Taxonomy" id="1293586"/>
    <lineage>
        <taxon>Archaea</taxon>
        <taxon>Thermoproteota</taxon>
        <taxon>Thermoprotei</taxon>
        <taxon>Thermoproteales</taxon>
        <taxon>Thermoproteaceae</taxon>
        <taxon>Vulcanisaeta</taxon>
    </lineage>
</organism>
<dbReference type="AlphaFoldDB" id="A0A830E057"/>
<keyword evidence="1" id="KW-1133">Transmembrane helix</keyword>
<reference evidence="2" key="4">
    <citation type="journal article" date="2023" name="Microbiol. Resour. Announc.">
        <title>Complete Genome Sequence of Vulcanisaeta souniana Strain IC-059, a Hyperthermophilic Archaeon Isolated from Hot Spring Water in Japan.</title>
        <authorList>
            <person name="Kato S."/>
            <person name="Itoh T."/>
            <person name="Wu L."/>
            <person name="Ma J."/>
            <person name="Ohkuma M."/>
        </authorList>
    </citation>
    <scope>NUCLEOTIDE SEQUENCE</scope>
    <source>
        <strain evidence="2">JCM 11219</strain>
    </source>
</reference>
<proteinExistence type="predicted"/>
<evidence type="ECO:0000313" key="4">
    <source>
        <dbReference type="Proteomes" id="UP000657075"/>
    </source>
</evidence>
<dbReference type="OrthoDB" id="28366at2157"/>
<reference evidence="5" key="3">
    <citation type="submission" date="2022-09" db="EMBL/GenBank/DDBJ databases">
        <title>Complete genome sequence of Vulcanisaeta souniana.</title>
        <authorList>
            <person name="Kato S."/>
            <person name="Itoh T."/>
            <person name="Ohkuma M."/>
        </authorList>
    </citation>
    <scope>NUCLEOTIDE SEQUENCE [LARGE SCALE GENOMIC DNA]</scope>
    <source>
        <strain evidence="5">JCM 11219</strain>
    </source>
</reference>
<evidence type="ECO:0000313" key="2">
    <source>
        <dbReference type="EMBL" id="BDR91521.1"/>
    </source>
</evidence>